<dbReference type="Proteomes" id="UP001219933">
    <property type="component" value="Chromosome 1"/>
</dbReference>
<protein>
    <submittedName>
        <fullName evidence="1">Vacuolar protein-sorting-associated protein 24</fullName>
    </submittedName>
</protein>
<gene>
    <name evidence="1" type="primary">VPS24</name>
    <name evidence="1" type="ORF">MCUN1_000539</name>
</gene>
<dbReference type="Gene3D" id="6.10.140.1230">
    <property type="match status" value="2"/>
</dbReference>
<sequence>MAPGHAKHMYSCTLGEMQSLSKLIFGPTKEERVRAVQQRLRQEQRALDREVRHIDSAISKTTADIKRLAKKGDTRSATLLAKEVVRAKKHRSRLTTSKAQLNSISMQLQQQLEMSATMREMSGELMKAGILEEMMEDTLEASALGDGDDIEDEANAEVDKVLYEITDGKLGEASSTSQLPELEDPQANVALDENIQDMQSALDSLLRG</sequence>
<dbReference type="GO" id="GO:0007034">
    <property type="term" value="P:vacuolar transport"/>
    <property type="evidence" value="ECO:0007669"/>
    <property type="project" value="InterPro"/>
</dbReference>
<accession>A0AAF0ENP3</accession>
<evidence type="ECO:0000313" key="2">
    <source>
        <dbReference type="Proteomes" id="UP001219933"/>
    </source>
</evidence>
<evidence type="ECO:0000313" key="1">
    <source>
        <dbReference type="EMBL" id="WFD33726.1"/>
    </source>
</evidence>
<dbReference type="EMBL" id="CP119877">
    <property type="protein sequence ID" value="WFD33726.1"/>
    <property type="molecule type" value="Genomic_DNA"/>
</dbReference>
<reference evidence="1" key="1">
    <citation type="submission" date="2023-03" db="EMBL/GenBank/DDBJ databases">
        <title>Mating type loci evolution in Malassezia.</title>
        <authorList>
            <person name="Coelho M.A."/>
        </authorList>
    </citation>
    <scope>NUCLEOTIDE SEQUENCE</scope>
    <source>
        <strain evidence="1">CBS 11721</strain>
    </source>
</reference>
<dbReference type="Pfam" id="PF03357">
    <property type="entry name" value="Snf7"/>
    <property type="match status" value="1"/>
</dbReference>
<dbReference type="PANTHER" id="PTHR10476">
    <property type="entry name" value="CHARGED MULTIVESICULAR BODY PROTEIN"/>
    <property type="match status" value="1"/>
</dbReference>
<organism evidence="1 2">
    <name type="scientific">Malassezia cuniculi</name>
    <dbReference type="NCBI Taxonomy" id="948313"/>
    <lineage>
        <taxon>Eukaryota</taxon>
        <taxon>Fungi</taxon>
        <taxon>Dikarya</taxon>
        <taxon>Basidiomycota</taxon>
        <taxon>Ustilaginomycotina</taxon>
        <taxon>Malasseziomycetes</taxon>
        <taxon>Malasseziales</taxon>
        <taxon>Malasseziaceae</taxon>
        <taxon>Malassezia</taxon>
    </lineage>
</organism>
<keyword evidence="2" id="KW-1185">Reference proteome</keyword>
<dbReference type="InterPro" id="IPR005024">
    <property type="entry name" value="Snf7_fam"/>
</dbReference>
<name>A0AAF0ENP3_9BASI</name>
<dbReference type="AlphaFoldDB" id="A0AAF0ENP3"/>
<proteinExistence type="predicted"/>